<reference evidence="2 3" key="1">
    <citation type="submission" date="2015-05" db="EMBL/GenBank/DDBJ databases">
        <title>Genome sequencing and analysis of members of genus Stenotrophomonas.</title>
        <authorList>
            <person name="Patil P.P."/>
            <person name="Midha S."/>
            <person name="Patil P.B."/>
        </authorList>
    </citation>
    <scope>NUCLEOTIDE SEQUENCE [LARGE SCALE GENOMIC DNA]</scope>
    <source>
        <strain evidence="2 3">DSM 18929</strain>
    </source>
</reference>
<gene>
    <name evidence="2" type="ORF">ABB26_14990</name>
</gene>
<proteinExistence type="predicted"/>
<evidence type="ECO:0000313" key="2">
    <source>
        <dbReference type="EMBL" id="KRG62814.1"/>
    </source>
</evidence>
<dbReference type="InterPro" id="IPR021329">
    <property type="entry name" value="DUF2938"/>
</dbReference>
<feature type="transmembrane region" description="Helical" evidence="1">
    <location>
        <begin position="119"/>
        <end position="139"/>
    </location>
</feature>
<keyword evidence="1" id="KW-0812">Transmembrane</keyword>
<organism evidence="2 3">
    <name type="scientific">Stenotrophomonas humi</name>
    <dbReference type="NCBI Taxonomy" id="405444"/>
    <lineage>
        <taxon>Bacteria</taxon>
        <taxon>Pseudomonadati</taxon>
        <taxon>Pseudomonadota</taxon>
        <taxon>Gammaproteobacteria</taxon>
        <taxon>Lysobacterales</taxon>
        <taxon>Lysobacteraceae</taxon>
        <taxon>Stenotrophomonas</taxon>
    </lineage>
</organism>
<keyword evidence="3" id="KW-1185">Reference proteome</keyword>
<dbReference type="PATRIC" id="fig|405444.3.peg.2105"/>
<dbReference type="EMBL" id="LDJI01000028">
    <property type="protein sequence ID" value="KRG62814.1"/>
    <property type="molecule type" value="Genomic_DNA"/>
</dbReference>
<name>A0A0R0C9J3_9GAMM</name>
<dbReference type="STRING" id="405444.ABB26_14990"/>
<sequence>MDGWALLLRWMGLPTLDYALVGRWLGHMREGRWWHRPIQHSTPIPHERLLGWGAHYALGILFALLLWMVAGEGWLRQPTLAPALVFGVATVIVPWCVIQPAFGAGVAASRTPKPWRARVQSAATHAVFGVGLFIGALVVA</sequence>
<keyword evidence="1" id="KW-0472">Membrane</keyword>
<feature type="transmembrane region" description="Helical" evidence="1">
    <location>
        <begin position="82"/>
        <end position="107"/>
    </location>
</feature>
<protein>
    <submittedName>
        <fullName evidence="2">Membrane protein</fullName>
    </submittedName>
</protein>
<evidence type="ECO:0000313" key="3">
    <source>
        <dbReference type="Proteomes" id="UP000050864"/>
    </source>
</evidence>
<dbReference type="AlphaFoldDB" id="A0A0R0C9J3"/>
<dbReference type="Proteomes" id="UP000050864">
    <property type="component" value="Unassembled WGS sequence"/>
</dbReference>
<keyword evidence="1" id="KW-1133">Transmembrane helix</keyword>
<comment type="caution">
    <text evidence="2">The sequence shown here is derived from an EMBL/GenBank/DDBJ whole genome shotgun (WGS) entry which is preliminary data.</text>
</comment>
<accession>A0A0R0C9J3</accession>
<dbReference type="Pfam" id="PF11158">
    <property type="entry name" value="DUF2938"/>
    <property type="match status" value="1"/>
</dbReference>
<evidence type="ECO:0000256" key="1">
    <source>
        <dbReference type="SAM" id="Phobius"/>
    </source>
</evidence>
<feature type="transmembrane region" description="Helical" evidence="1">
    <location>
        <begin position="49"/>
        <end position="70"/>
    </location>
</feature>